<dbReference type="GO" id="GO:0006355">
    <property type="term" value="P:regulation of DNA-templated transcription"/>
    <property type="evidence" value="ECO:0007669"/>
    <property type="project" value="TreeGrafter"/>
</dbReference>
<dbReference type="PROSITE" id="PS50110">
    <property type="entry name" value="RESPONSE_REGULATORY"/>
    <property type="match status" value="1"/>
</dbReference>
<dbReference type="EMBL" id="UHJJ01000025">
    <property type="protein sequence ID" value="SUQ16266.1"/>
    <property type="molecule type" value="Genomic_DNA"/>
</dbReference>
<evidence type="ECO:0000313" key="11">
    <source>
        <dbReference type="Proteomes" id="UP000254051"/>
    </source>
</evidence>
<evidence type="ECO:0000256" key="3">
    <source>
        <dbReference type="ARBA" id="ARBA00023012"/>
    </source>
</evidence>
<dbReference type="InterPro" id="IPR039420">
    <property type="entry name" value="WalR-like"/>
</dbReference>
<dbReference type="Pfam" id="PF00072">
    <property type="entry name" value="Response_reg"/>
    <property type="match status" value="1"/>
</dbReference>
<dbReference type="GO" id="GO:0005829">
    <property type="term" value="C:cytosol"/>
    <property type="evidence" value="ECO:0007669"/>
    <property type="project" value="TreeGrafter"/>
</dbReference>
<comment type="function">
    <text evidence="7">May play the central regulatory role in sporulation. It may be an element of the effector pathway responsible for the activation of sporulation genes in response to nutritional stress. Spo0A may act in concert with spo0H (a sigma factor) to control the expression of some genes that are critical to the sporulation process.</text>
</comment>
<keyword evidence="3" id="KW-0902">Two-component regulatory system</keyword>
<organism evidence="10 11">
    <name type="scientific">Faecalicatena contorta</name>
    <dbReference type="NCBI Taxonomy" id="39482"/>
    <lineage>
        <taxon>Bacteria</taxon>
        <taxon>Bacillati</taxon>
        <taxon>Bacillota</taxon>
        <taxon>Clostridia</taxon>
        <taxon>Lachnospirales</taxon>
        <taxon>Lachnospiraceae</taxon>
        <taxon>Faecalicatena</taxon>
    </lineage>
</organism>
<evidence type="ECO:0000256" key="5">
    <source>
        <dbReference type="ARBA" id="ARBA00023125"/>
    </source>
</evidence>
<dbReference type="PANTHER" id="PTHR48111">
    <property type="entry name" value="REGULATOR OF RPOS"/>
    <property type="match status" value="1"/>
</dbReference>
<keyword evidence="2 8" id="KW-0597">Phosphoprotein</keyword>
<dbReference type="RefSeq" id="WP_109714665.1">
    <property type="nucleotide sequence ID" value="NZ_QGDS01000025.1"/>
</dbReference>
<keyword evidence="4" id="KW-0805">Transcription regulation</keyword>
<evidence type="ECO:0000256" key="6">
    <source>
        <dbReference type="ARBA" id="ARBA00023163"/>
    </source>
</evidence>
<keyword evidence="6" id="KW-0804">Transcription</keyword>
<dbReference type="GO" id="GO:0000156">
    <property type="term" value="F:phosphorelay response regulator activity"/>
    <property type="evidence" value="ECO:0007669"/>
    <property type="project" value="TreeGrafter"/>
</dbReference>
<dbReference type="Gene3D" id="3.40.50.2300">
    <property type="match status" value="1"/>
</dbReference>
<evidence type="ECO:0000313" key="10">
    <source>
        <dbReference type="EMBL" id="SUQ16266.1"/>
    </source>
</evidence>
<evidence type="ECO:0000256" key="4">
    <source>
        <dbReference type="ARBA" id="ARBA00023015"/>
    </source>
</evidence>
<name>A0A315ZPV9_9FIRM</name>
<evidence type="ECO:0000256" key="7">
    <source>
        <dbReference type="ARBA" id="ARBA00024867"/>
    </source>
</evidence>
<keyword evidence="11" id="KW-1185">Reference proteome</keyword>
<evidence type="ECO:0000259" key="9">
    <source>
        <dbReference type="PROSITE" id="PS50110"/>
    </source>
</evidence>
<dbReference type="Proteomes" id="UP000254051">
    <property type="component" value="Unassembled WGS sequence"/>
</dbReference>
<accession>A0A315ZPV9</accession>
<evidence type="ECO:0000256" key="2">
    <source>
        <dbReference type="ARBA" id="ARBA00022553"/>
    </source>
</evidence>
<dbReference type="OrthoDB" id="9790454at2"/>
<feature type="domain" description="Response regulatory" evidence="9">
    <location>
        <begin position="3"/>
        <end position="116"/>
    </location>
</feature>
<dbReference type="GO" id="GO:0032993">
    <property type="term" value="C:protein-DNA complex"/>
    <property type="evidence" value="ECO:0007669"/>
    <property type="project" value="TreeGrafter"/>
</dbReference>
<dbReference type="InterPro" id="IPR011006">
    <property type="entry name" value="CheY-like_superfamily"/>
</dbReference>
<dbReference type="PANTHER" id="PTHR48111:SF1">
    <property type="entry name" value="TWO-COMPONENT RESPONSE REGULATOR ORR33"/>
    <property type="match status" value="1"/>
</dbReference>
<dbReference type="AlphaFoldDB" id="A0A315ZPV9"/>
<sequence length="130" mass="14120">MINFLIATGENNISKDIRESAISAGFNVFEARDGISAVQMCGKTDFDIVIIDTALPELDGFSVCKEIRKSKDMPIIFISSSSSESDKILGFEVGADDFMVKPVSVKVLMARVNAIVRRQTGKKSLQGGIE</sequence>
<protein>
    <recommendedName>
        <fullName evidence="1">Stage 0 sporulation protein A homolog</fullName>
    </recommendedName>
</protein>
<dbReference type="Gene3D" id="6.10.250.690">
    <property type="match status" value="1"/>
</dbReference>
<dbReference type="SUPFAM" id="SSF52172">
    <property type="entry name" value="CheY-like"/>
    <property type="match status" value="1"/>
</dbReference>
<evidence type="ECO:0000256" key="1">
    <source>
        <dbReference type="ARBA" id="ARBA00018672"/>
    </source>
</evidence>
<evidence type="ECO:0000256" key="8">
    <source>
        <dbReference type="PROSITE-ProRule" id="PRU00169"/>
    </source>
</evidence>
<dbReference type="GO" id="GO:0000976">
    <property type="term" value="F:transcription cis-regulatory region binding"/>
    <property type="evidence" value="ECO:0007669"/>
    <property type="project" value="TreeGrafter"/>
</dbReference>
<proteinExistence type="predicted"/>
<reference evidence="11" key="1">
    <citation type="submission" date="2017-07" db="EMBL/GenBank/DDBJ databases">
        <authorList>
            <person name="Varghese N."/>
            <person name="Submissions S."/>
        </authorList>
    </citation>
    <scope>NUCLEOTIDE SEQUENCE [LARGE SCALE GENOMIC DNA]</scope>
    <source>
        <strain evidence="11">NLAE-zl-C134</strain>
    </source>
</reference>
<feature type="modified residue" description="4-aspartylphosphate" evidence="8">
    <location>
        <position position="52"/>
    </location>
</feature>
<dbReference type="InterPro" id="IPR001789">
    <property type="entry name" value="Sig_transdc_resp-reg_receiver"/>
</dbReference>
<gene>
    <name evidence="10" type="ORF">SAMN05216529_12520</name>
</gene>
<dbReference type="SMART" id="SM00448">
    <property type="entry name" value="REC"/>
    <property type="match status" value="1"/>
</dbReference>
<keyword evidence="5" id="KW-0238">DNA-binding</keyword>